<accession>A0A1X2G9U2</accession>
<comment type="caution">
    <text evidence="1">The sequence shown here is derived from an EMBL/GenBank/DDBJ whole genome shotgun (WGS) entry which is preliminary data.</text>
</comment>
<reference evidence="1 2" key="1">
    <citation type="submission" date="2016-07" db="EMBL/GenBank/DDBJ databases">
        <title>Pervasive Adenine N6-methylation of Active Genes in Fungi.</title>
        <authorList>
            <consortium name="DOE Joint Genome Institute"/>
            <person name="Mondo S.J."/>
            <person name="Dannebaum R.O."/>
            <person name="Kuo R.C."/>
            <person name="Labutti K."/>
            <person name="Haridas S."/>
            <person name="Kuo A."/>
            <person name="Salamov A."/>
            <person name="Ahrendt S.R."/>
            <person name="Lipzen A."/>
            <person name="Sullivan W."/>
            <person name="Andreopoulos W.B."/>
            <person name="Clum A."/>
            <person name="Lindquist E."/>
            <person name="Daum C."/>
            <person name="Ramamoorthy G.K."/>
            <person name="Gryganskyi A."/>
            <person name="Culley D."/>
            <person name="Magnuson J.K."/>
            <person name="James T.Y."/>
            <person name="O'Malley M.A."/>
            <person name="Stajich J.E."/>
            <person name="Spatafora J.W."/>
            <person name="Visel A."/>
            <person name="Grigoriev I.V."/>
        </authorList>
    </citation>
    <scope>NUCLEOTIDE SEQUENCE [LARGE SCALE GENOMIC DNA]</scope>
    <source>
        <strain evidence="1 2">NRRL 3301</strain>
    </source>
</reference>
<protein>
    <submittedName>
        <fullName evidence="1">Uncharacterized protein</fullName>
    </submittedName>
</protein>
<evidence type="ECO:0000313" key="2">
    <source>
        <dbReference type="Proteomes" id="UP000242146"/>
    </source>
</evidence>
<dbReference type="EMBL" id="MCGT01000028">
    <property type="protein sequence ID" value="ORX48750.1"/>
    <property type="molecule type" value="Genomic_DNA"/>
</dbReference>
<dbReference type="AlphaFoldDB" id="A0A1X2G9U2"/>
<organism evidence="1 2">
    <name type="scientific">Hesseltinella vesiculosa</name>
    <dbReference type="NCBI Taxonomy" id="101127"/>
    <lineage>
        <taxon>Eukaryota</taxon>
        <taxon>Fungi</taxon>
        <taxon>Fungi incertae sedis</taxon>
        <taxon>Mucoromycota</taxon>
        <taxon>Mucoromycotina</taxon>
        <taxon>Mucoromycetes</taxon>
        <taxon>Mucorales</taxon>
        <taxon>Cunninghamellaceae</taxon>
        <taxon>Hesseltinella</taxon>
    </lineage>
</organism>
<gene>
    <name evidence="1" type="ORF">DM01DRAFT_1338408</name>
</gene>
<keyword evidence="2" id="KW-1185">Reference proteome</keyword>
<evidence type="ECO:0000313" key="1">
    <source>
        <dbReference type="EMBL" id="ORX48750.1"/>
    </source>
</evidence>
<proteinExistence type="predicted"/>
<name>A0A1X2G9U2_9FUNG</name>
<dbReference type="Proteomes" id="UP000242146">
    <property type="component" value="Unassembled WGS sequence"/>
</dbReference>
<sequence>MFWLPIGTVELFASVICDDATDVATYPLLSSTYCAQVPRSPAEKAMTTSSPSSTPPPKNTCLSPFYRGEHPKHKTAFLPSCFPTKVKVTLQ</sequence>